<reference evidence="5 6" key="1">
    <citation type="submission" date="2022-09" db="EMBL/GenBank/DDBJ databases">
        <authorList>
            <person name="Han X.L."/>
            <person name="Wang Q."/>
            <person name="Lu T."/>
        </authorList>
    </citation>
    <scope>NUCLEOTIDE SEQUENCE [LARGE SCALE GENOMIC DNA]</scope>
    <source>
        <strain evidence="5 6">WQ 127069</strain>
    </source>
</reference>
<sequence>MRTIQLLVLLLLVFTFNSSIHTVYAANVPERSGAVTDPAGLFTVEQVKQLRETLQDQSFELVVVTAKGLDEEAIQQFGNDVYNTWKLGANQLLLVVTDKPGTAQLVYDNEQMAKAVSRTDAGNAQGIIDLQYKPLAAKGSMIEGIKSVSNYVNGLNVPVTKEPSPQPVPSGVGVTPPVQPSASEGAPGSVTPVPPKGETPTAPVASSPSGHVGGTGASDGANPNSSWTASIVTIIVSILIVIGGIVYMIMMKRSRRT</sequence>
<accession>A0ABT2URC9</accession>
<evidence type="ECO:0000313" key="5">
    <source>
        <dbReference type="EMBL" id="MCU6797092.1"/>
    </source>
</evidence>
<dbReference type="EMBL" id="JAOQIO010000113">
    <property type="protein sequence ID" value="MCU6797092.1"/>
    <property type="molecule type" value="Genomic_DNA"/>
</dbReference>
<dbReference type="RefSeq" id="WP_262687915.1">
    <property type="nucleotide sequence ID" value="NZ_JAOQIO010000113.1"/>
</dbReference>
<feature type="region of interest" description="Disordered" evidence="1">
    <location>
        <begin position="161"/>
        <end position="223"/>
    </location>
</feature>
<feature type="domain" description="TPM" evidence="4">
    <location>
        <begin position="35"/>
        <end position="150"/>
    </location>
</feature>
<evidence type="ECO:0000256" key="3">
    <source>
        <dbReference type="SAM" id="SignalP"/>
    </source>
</evidence>
<name>A0ABT2URC9_9BACL</name>
<keyword evidence="3" id="KW-0732">Signal</keyword>
<keyword evidence="2" id="KW-0472">Membrane</keyword>
<keyword evidence="6" id="KW-1185">Reference proteome</keyword>
<evidence type="ECO:0000256" key="2">
    <source>
        <dbReference type="SAM" id="Phobius"/>
    </source>
</evidence>
<protein>
    <submittedName>
        <fullName evidence="5">TPM domain-containing protein</fullName>
    </submittedName>
</protein>
<evidence type="ECO:0000259" key="4">
    <source>
        <dbReference type="Pfam" id="PF04536"/>
    </source>
</evidence>
<keyword evidence="2" id="KW-0812">Transmembrane</keyword>
<dbReference type="Pfam" id="PF04536">
    <property type="entry name" value="TPM_phosphatase"/>
    <property type="match status" value="1"/>
</dbReference>
<dbReference type="InterPro" id="IPR007621">
    <property type="entry name" value="TPM_dom"/>
</dbReference>
<organism evidence="5 6">
    <name type="scientific">Paenibacillus baimaensis</name>
    <dbReference type="NCBI Taxonomy" id="2982185"/>
    <lineage>
        <taxon>Bacteria</taxon>
        <taxon>Bacillati</taxon>
        <taxon>Bacillota</taxon>
        <taxon>Bacilli</taxon>
        <taxon>Bacillales</taxon>
        <taxon>Paenibacillaceae</taxon>
        <taxon>Paenibacillus</taxon>
    </lineage>
</organism>
<evidence type="ECO:0000256" key="1">
    <source>
        <dbReference type="SAM" id="MobiDB-lite"/>
    </source>
</evidence>
<proteinExistence type="predicted"/>
<gene>
    <name evidence="5" type="ORF">OB236_33680</name>
</gene>
<dbReference type="Gene3D" id="3.10.310.50">
    <property type="match status" value="1"/>
</dbReference>
<feature type="chain" id="PRO_5046546888" evidence="3">
    <location>
        <begin position="26"/>
        <end position="257"/>
    </location>
</feature>
<feature type="transmembrane region" description="Helical" evidence="2">
    <location>
        <begin position="227"/>
        <end position="250"/>
    </location>
</feature>
<dbReference type="Proteomes" id="UP001652445">
    <property type="component" value="Unassembled WGS sequence"/>
</dbReference>
<comment type="caution">
    <text evidence="5">The sequence shown here is derived from an EMBL/GenBank/DDBJ whole genome shotgun (WGS) entry which is preliminary data.</text>
</comment>
<keyword evidence="2" id="KW-1133">Transmembrane helix</keyword>
<evidence type="ECO:0000313" key="6">
    <source>
        <dbReference type="Proteomes" id="UP001652445"/>
    </source>
</evidence>
<feature type="signal peptide" evidence="3">
    <location>
        <begin position="1"/>
        <end position="25"/>
    </location>
</feature>